<evidence type="ECO:0000313" key="2">
    <source>
        <dbReference type="Proteomes" id="UP000289269"/>
    </source>
</evidence>
<dbReference type="Gene3D" id="1.25.40.10">
    <property type="entry name" value="Tetratricopeptide repeat domain"/>
    <property type="match status" value="1"/>
</dbReference>
<accession>A0A4V1J7A5</accession>
<reference evidence="1" key="1">
    <citation type="submission" date="2019-01" db="EMBL/GenBank/DDBJ databases">
        <title>Genomic signatures and co-occurrence patterns of the ultra-small Saccharimodia (Patescibacteria phylum) suggest a symbiotic lifestyle.</title>
        <authorList>
            <person name="Lemos L."/>
            <person name="Medeiros J."/>
            <person name="Andreote F."/>
            <person name="Fernandes G."/>
            <person name="Varani A."/>
            <person name="Oliveira G."/>
            <person name="Pylro V."/>
        </authorList>
    </citation>
    <scope>NUCLEOTIDE SEQUENCE [LARGE SCALE GENOMIC DNA]</scope>
    <source>
        <strain evidence="1">AMD01</strain>
    </source>
</reference>
<dbReference type="SUPFAM" id="SSF48452">
    <property type="entry name" value="TPR-like"/>
    <property type="match status" value="1"/>
</dbReference>
<gene>
    <name evidence="1" type="ORF">EOT04_03350</name>
</gene>
<dbReference type="Proteomes" id="UP000289269">
    <property type="component" value="Unassembled WGS sequence"/>
</dbReference>
<protein>
    <recommendedName>
        <fullName evidence="3">Tetratricopeptide repeat protein</fullName>
    </recommendedName>
</protein>
<dbReference type="EMBL" id="SCKW01000051">
    <property type="protein sequence ID" value="RWZ78007.1"/>
    <property type="molecule type" value="Genomic_DNA"/>
</dbReference>
<dbReference type="AlphaFoldDB" id="A0A4V1J7A5"/>
<comment type="caution">
    <text evidence="1">The sequence shown here is derived from an EMBL/GenBank/DDBJ whole genome shotgun (WGS) entry which is preliminary data.</text>
</comment>
<keyword evidence="2" id="KW-1185">Reference proteome</keyword>
<organism evidence="1 2">
    <name type="scientific">Candidatus Chaera renei</name>
    <dbReference type="NCBI Taxonomy" id="2506947"/>
    <lineage>
        <taxon>Bacteria</taxon>
        <taxon>Candidatus Saccharimonadota</taxon>
        <taxon>Candidatus Saccharimonadia</taxon>
        <taxon>Candidatus Saccharimonadales</taxon>
        <taxon>Candidatus Saccharimonadaceae</taxon>
        <taxon>Candidatus Chaera</taxon>
    </lineage>
</organism>
<proteinExistence type="predicted"/>
<name>A0A4V1J7A5_9BACT</name>
<evidence type="ECO:0000313" key="1">
    <source>
        <dbReference type="EMBL" id="RWZ78007.1"/>
    </source>
</evidence>
<sequence length="164" mass="18098">MAKLTRKLFKRRRWLLAVAAVLLLAGGGTATYYYLKKQNSAKKLPAVSQPAVQPAATLADLNWRLNKTSDPAAKAKLYADMSSAAMSENKKAESLDYAQKAYQLQQNVDTASKVAGTAQLNGNWALAAEYYKKAADLSPKPADPKENTDYNNYMLLYNEMKAKL</sequence>
<evidence type="ECO:0008006" key="3">
    <source>
        <dbReference type="Google" id="ProtNLM"/>
    </source>
</evidence>
<dbReference type="InterPro" id="IPR011990">
    <property type="entry name" value="TPR-like_helical_dom_sf"/>
</dbReference>